<evidence type="ECO:0008006" key="5">
    <source>
        <dbReference type="Google" id="ProtNLM"/>
    </source>
</evidence>
<sequence length="386" mass="41585">MSREKREVPTTQAQSTLGAKWAGMFGLTRQEWHQMTWNALNFTTVAAITSGSIALVQSPARTALAHLSMNGTFMPPGTTPNIGFLAIMRTLYAGTTMSLKGSAVRTAYVTGVKGNKPVEGLSEEAASLIREEELMQEGRMKQLSRQKMGFVASATFGDMCVTQVPGTYTTLRKIPGLLPENFRFSKPANILQAMKAGFIPAYLAGLTNYTSLLVMEPYIAGYMARNLRIEDRKAQHFLAGAVSGSLAAFFAYPFAATCDYMVVRTSVTNEGILSSRSTLSIAKEIAKTVRDNPKQAMHTFFGNAAKQLPIRMGLTAIIYSIVSGVGETLGTEPLKAVVPERFQPGNNSQGFFAKPSASEDVSSSVKNTPSSVANTDSSTKETPGLK</sequence>
<evidence type="ECO:0000256" key="2">
    <source>
        <dbReference type="SAM" id="Phobius"/>
    </source>
</evidence>
<organism evidence="3 4">
    <name type="scientific">Legionella feeleii</name>
    <dbReference type="NCBI Taxonomy" id="453"/>
    <lineage>
        <taxon>Bacteria</taxon>
        <taxon>Pseudomonadati</taxon>
        <taxon>Pseudomonadota</taxon>
        <taxon>Gammaproteobacteria</taxon>
        <taxon>Legionellales</taxon>
        <taxon>Legionellaceae</taxon>
        <taxon>Legionella</taxon>
    </lineage>
</organism>
<name>A0A378IZA9_9GAMM</name>
<feature type="region of interest" description="Disordered" evidence="1">
    <location>
        <begin position="348"/>
        <end position="386"/>
    </location>
</feature>
<dbReference type="RefSeq" id="WP_115176226.1">
    <property type="nucleotide sequence ID" value="NZ_UGNY01000001.1"/>
</dbReference>
<feature type="compositionally biased region" description="Polar residues" evidence="1">
    <location>
        <begin position="359"/>
        <end position="386"/>
    </location>
</feature>
<evidence type="ECO:0000313" key="3">
    <source>
        <dbReference type="EMBL" id="STX39885.1"/>
    </source>
</evidence>
<keyword evidence="2" id="KW-0812">Transmembrane</keyword>
<feature type="transmembrane region" description="Helical" evidence="2">
    <location>
        <begin position="237"/>
        <end position="255"/>
    </location>
</feature>
<evidence type="ECO:0000313" key="4">
    <source>
        <dbReference type="Proteomes" id="UP000254033"/>
    </source>
</evidence>
<dbReference type="Proteomes" id="UP000254033">
    <property type="component" value="Unassembled WGS sequence"/>
</dbReference>
<dbReference type="Pfam" id="PF18405">
    <property type="entry name" value="SLC25_like"/>
    <property type="match status" value="1"/>
</dbReference>
<dbReference type="EMBL" id="UGNY01000001">
    <property type="protein sequence ID" value="STX39885.1"/>
    <property type="molecule type" value="Genomic_DNA"/>
</dbReference>
<evidence type="ECO:0000256" key="1">
    <source>
        <dbReference type="SAM" id="MobiDB-lite"/>
    </source>
</evidence>
<dbReference type="InterPro" id="IPR041000">
    <property type="entry name" value="Serine_protease"/>
</dbReference>
<gene>
    <name evidence="3" type="ORF">NCTC11978_03091</name>
</gene>
<protein>
    <recommendedName>
        <fullName evidence="5">Periplasmic ligand-binding sensor domain protein</fullName>
    </recommendedName>
</protein>
<accession>A0A378IZA9</accession>
<keyword evidence="2" id="KW-1133">Transmembrane helix</keyword>
<dbReference type="AlphaFoldDB" id="A0A378IZA9"/>
<reference evidence="3 4" key="1">
    <citation type="submission" date="2018-06" db="EMBL/GenBank/DDBJ databases">
        <authorList>
            <consortium name="Pathogen Informatics"/>
            <person name="Doyle S."/>
        </authorList>
    </citation>
    <scope>NUCLEOTIDE SEQUENCE [LARGE SCALE GENOMIC DNA]</scope>
    <source>
        <strain evidence="3 4">NCTC11978</strain>
    </source>
</reference>
<proteinExistence type="predicted"/>
<keyword evidence="2" id="KW-0472">Membrane</keyword>